<keyword evidence="2" id="KW-1133">Transmembrane helix</keyword>
<protein>
    <recommendedName>
        <fullName evidence="6">TPM domain-containing protein</fullName>
    </recommendedName>
</protein>
<feature type="signal peptide" evidence="3">
    <location>
        <begin position="1"/>
        <end position="25"/>
    </location>
</feature>
<reference evidence="4" key="1">
    <citation type="submission" date="2018-11" db="EMBL/GenBank/DDBJ databases">
        <authorList>
            <person name="Alioto T."/>
            <person name="Alioto T."/>
        </authorList>
    </citation>
    <scope>NUCLEOTIDE SEQUENCE</scope>
</reference>
<dbReference type="GO" id="GO:0005892">
    <property type="term" value="C:acetylcholine-gated channel complex"/>
    <property type="evidence" value="ECO:0007669"/>
    <property type="project" value="InterPro"/>
</dbReference>
<keyword evidence="2" id="KW-0812">Transmembrane</keyword>
<organism evidence="4 5">
    <name type="scientific">Mytilus galloprovincialis</name>
    <name type="common">Mediterranean mussel</name>
    <dbReference type="NCBI Taxonomy" id="29158"/>
    <lineage>
        <taxon>Eukaryota</taxon>
        <taxon>Metazoa</taxon>
        <taxon>Spiralia</taxon>
        <taxon>Lophotrochozoa</taxon>
        <taxon>Mollusca</taxon>
        <taxon>Bivalvia</taxon>
        <taxon>Autobranchia</taxon>
        <taxon>Pteriomorphia</taxon>
        <taxon>Mytilida</taxon>
        <taxon>Mytiloidea</taxon>
        <taxon>Mytilidae</taxon>
        <taxon>Mytilinae</taxon>
        <taxon>Mytilus</taxon>
    </lineage>
</organism>
<dbReference type="PANTHER" id="PTHR33748">
    <property type="entry name" value="PROTEIN CBG04600"/>
    <property type="match status" value="1"/>
</dbReference>
<dbReference type="Pfam" id="PF17175">
    <property type="entry name" value="MOLO1"/>
    <property type="match status" value="1"/>
</dbReference>
<feature type="region of interest" description="Disordered" evidence="1">
    <location>
        <begin position="279"/>
        <end position="327"/>
    </location>
</feature>
<dbReference type="AlphaFoldDB" id="A0A8B6H6F7"/>
<evidence type="ECO:0000256" key="2">
    <source>
        <dbReference type="SAM" id="Phobius"/>
    </source>
</evidence>
<accession>A0A8B6H6F7</accession>
<evidence type="ECO:0000256" key="3">
    <source>
        <dbReference type="SAM" id="SignalP"/>
    </source>
</evidence>
<dbReference type="EMBL" id="UYJE01009572">
    <property type="protein sequence ID" value="VDI74543.1"/>
    <property type="molecule type" value="Genomic_DNA"/>
</dbReference>
<dbReference type="Proteomes" id="UP000596742">
    <property type="component" value="Unassembled WGS sequence"/>
</dbReference>
<feature type="chain" id="PRO_5033030618" description="TPM domain-containing protein" evidence="3">
    <location>
        <begin position="26"/>
        <end position="327"/>
    </location>
</feature>
<comment type="caution">
    <text evidence="4">The sequence shown here is derived from an EMBL/GenBank/DDBJ whole genome shotgun (WGS) entry which is preliminary data.</text>
</comment>
<dbReference type="OrthoDB" id="6079246at2759"/>
<dbReference type="PANTHER" id="PTHR33748:SF5">
    <property type="entry name" value="GROUND-LIKE DOMAIN-CONTAINING PROTEIN"/>
    <property type="match status" value="1"/>
</dbReference>
<evidence type="ECO:0000256" key="1">
    <source>
        <dbReference type="SAM" id="MobiDB-lite"/>
    </source>
</evidence>
<evidence type="ECO:0008006" key="6">
    <source>
        <dbReference type="Google" id="ProtNLM"/>
    </source>
</evidence>
<dbReference type="Gene3D" id="3.10.310.50">
    <property type="match status" value="1"/>
</dbReference>
<proteinExistence type="predicted"/>
<evidence type="ECO:0000313" key="5">
    <source>
        <dbReference type="Proteomes" id="UP000596742"/>
    </source>
</evidence>
<feature type="transmembrane region" description="Helical" evidence="2">
    <location>
        <begin position="233"/>
        <end position="254"/>
    </location>
</feature>
<sequence>MFNCSTYRGVLQLLIVLLSVKEFESSTVSAPLGDDSTTKPCVTKPFVLTWDKEDYPNPQTDIKGDFCGRGCKSSWICDPGHIISTKQADALDKEIESIRTTTPCTCLSCQDEGGYIISVALVPSITYIPGVQNEAVKNFTDYLRNVSWSYGDCGNDVVIFISRELKMVQISAGKMVNEMFGKECLLKIQTEAEVLMKQDKIVPGLNNLISRFRQMFKSKSCDIPTQDSQINTALIVILITVGVLFLICIFSVVLHRQGHCQRLNTYRINLPPITIRIRKPRKHHHHHHDHDHHGHHHEERRNSTSSHSGEELQPMYTVDDIREGLSQ</sequence>
<keyword evidence="5" id="KW-1185">Reference proteome</keyword>
<evidence type="ECO:0000313" key="4">
    <source>
        <dbReference type="EMBL" id="VDI74543.1"/>
    </source>
</evidence>
<dbReference type="InterPro" id="IPR033438">
    <property type="entry name" value="MOLO1"/>
</dbReference>
<feature type="compositionally biased region" description="Basic residues" evidence="1">
    <location>
        <begin position="279"/>
        <end position="295"/>
    </location>
</feature>
<keyword evidence="3" id="KW-0732">Signal</keyword>
<name>A0A8B6H6F7_MYTGA</name>
<gene>
    <name evidence="4" type="ORF">MGAL_10B056189</name>
</gene>
<keyword evidence="2" id="KW-0472">Membrane</keyword>